<protein>
    <submittedName>
        <fullName evidence="1">Uncharacterized protein</fullName>
    </submittedName>
</protein>
<dbReference type="AlphaFoldDB" id="M6CQ51"/>
<dbReference type="PATRIC" id="fig|1218565.3.peg.2896"/>
<proteinExistence type="predicted"/>
<name>M6CQ51_9LEPT</name>
<dbReference type="Proteomes" id="UP000011988">
    <property type="component" value="Unassembled WGS sequence"/>
</dbReference>
<accession>M6CQ51</accession>
<gene>
    <name evidence="1" type="ORF">LEP1GSC194_2935</name>
</gene>
<sequence>MFRSEKIRILKTKIFPIPFTSYPSYVIFLRKVFFFLPESIRLNPFPEPYLVWALC</sequence>
<dbReference type="EMBL" id="ANIK01000062">
    <property type="protein sequence ID" value="EMJ93864.1"/>
    <property type="molecule type" value="Genomic_DNA"/>
</dbReference>
<evidence type="ECO:0000313" key="2">
    <source>
        <dbReference type="Proteomes" id="UP000011988"/>
    </source>
</evidence>
<comment type="caution">
    <text evidence="1">The sequence shown here is derived from an EMBL/GenBank/DDBJ whole genome shotgun (WGS) entry which is preliminary data.</text>
</comment>
<evidence type="ECO:0000313" key="1">
    <source>
        <dbReference type="EMBL" id="EMJ93864.1"/>
    </source>
</evidence>
<reference evidence="1 2" key="1">
    <citation type="submission" date="2013-01" db="EMBL/GenBank/DDBJ databases">
        <authorList>
            <person name="Harkins D.M."/>
            <person name="Durkin A.S."/>
            <person name="Brinkac L.M."/>
            <person name="Haft D.H."/>
            <person name="Selengut J.D."/>
            <person name="Sanka R."/>
            <person name="DePew J."/>
            <person name="Purushe J."/>
            <person name="Galloway R.L."/>
            <person name="Vinetz J.M."/>
            <person name="Sutton G.G."/>
            <person name="Nierman W.C."/>
            <person name="Fouts D.E."/>
        </authorList>
    </citation>
    <scope>NUCLEOTIDE SEQUENCE [LARGE SCALE GENOMIC DNA]</scope>
    <source>
        <strain evidence="1 2">79601</strain>
    </source>
</reference>
<organism evidence="1 2">
    <name type="scientific">Leptospira alstonii serovar Sichuan str. 79601</name>
    <dbReference type="NCBI Taxonomy" id="1218565"/>
    <lineage>
        <taxon>Bacteria</taxon>
        <taxon>Pseudomonadati</taxon>
        <taxon>Spirochaetota</taxon>
        <taxon>Spirochaetia</taxon>
        <taxon>Leptospirales</taxon>
        <taxon>Leptospiraceae</taxon>
        <taxon>Leptospira</taxon>
    </lineage>
</organism>